<evidence type="ECO:0000256" key="1">
    <source>
        <dbReference type="SAM" id="MobiDB-lite"/>
    </source>
</evidence>
<organism evidence="2 3">
    <name type="scientific">Novibacillus thermophilus</name>
    <dbReference type="NCBI Taxonomy" id="1471761"/>
    <lineage>
        <taxon>Bacteria</taxon>
        <taxon>Bacillati</taxon>
        <taxon>Bacillota</taxon>
        <taxon>Bacilli</taxon>
        <taxon>Bacillales</taxon>
        <taxon>Thermoactinomycetaceae</taxon>
        <taxon>Novibacillus</taxon>
    </lineage>
</organism>
<dbReference type="RefSeq" id="WP_077719407.1">
    <property type="nucleotide sequence ID" value="NZ_CP019699.1"/>
</dbReference>
<dbReference type="STRING" id="1471761.B0W44_06835"/>
<feature type="region of interest" description="Disordered" evidence="1">
    <location>
        <begin position="55"/>
        <end position="75"/>
    </location>
</feature>
<name>A0A1U9K699_9BACL</name>
<sequence length="75" mass="8604">MDSSSELYTRALNVVQEARHTIQQAQASGNVQQVYEAQRRLYLAQQEIEHVQSLLKEKAGARESHQGHQSRDLEE</sequence>
<evidence type="ECO:0000313" key="2">
    <source>
        <dbReference type="EMBL" id="AQS55543.1"/>
    </source>
</evidence>
<dbReference type="KEGG" id="ntr:B0W44_06835"/>
<dbReference type="AlphaFoldDB" id="A0A1U9K699"/>
<dbReference type="EMBL" id="CP019699">
    <property type="protein sequence ID" value="AQS55543.1"/>
    <property type="molecule type" value="Genomic_DNA"/>
</dbReference>
<reference evidence="2 3" key="1">
    <citation type="journal article" date="2015" name="Int. J. Syst. Evol. Microbiol.">
        <title>Novibacillus thermophilus gen. nov., sp. nov., a Gram-staining-negative and moderately thermophilic member of the family Thermoactinomycetaceae.</title>
        <authorList>
            <person name="Yang G."/>
            <person name="Chen J."/>
            <person name="Zhou S."/>
        </authorList>
    </citation>
    <scope>NUCLEOTIDE SEQUENCE [LARGE SCALE GENOMIC DNA]</scope>
    <source>
        <strain evidence="2 3">SG-1</strain>
    </source>
</reference>
<evidence type="ECO:0000313" key="3">
    <source>
        <dbReference type="Proteomes" id="UP000188603"/>
    </source>
</evidence>
<accession>A0A1U9K699</accession>
<gene>
    <name evidence="2" type="ORF">B0W44_06835</name>
</gene>
<keyword evidence="3" id="KW-1185">Reference proteome</keyword>
<dbReference type="Proteomes" id="UP000188603">
    <property type="component" value="Chromosome"/>
</dbReference>
<proteinExistence type="predicted"/>
<protein>
    <submittedName>
        <fullName evidence="2">Uncharacterized protein</fullName>
    </submittedName>
</protein>